<gene>
    <name evidence="2" type="primary">LOC102374545</name>
</gene>
<proteinExistence type="predicted"/>
<name>A0A1U8DPG5_ALLSI</name>
<accession>A0A1U8DPG5</accession>
<reference evidence="2" key="1">
    <citation type="submission" date="2025-08" db="UniProtKB">
        <authorList>
            <consortium name="RefSeq"/>
        </authorList>
    </citation>
    <scope>IDENTIFICATION</scope>
</reference>
<evidence type="ECO:0000313" key="2">
    <source>
        <dbReference type="RefSeq" id="XP_014383092.2"/>
    </source>
</evidence>
<sequence>MEGTEADKQEMVSGFQQLHQFLQQQDHHLLAHLEQLQEEIRKKKTETFIHLSEEISHFTDLITEVEGKCQQPVSELLQDFRSTLTRCEKAKLQQLVGVSPELEKRVVNSYQINKALKETLKTFKGTEEGEGRHVSVTAGEEEFSY</sequence>
<dbReference type="KEGG" id="asn:102374545"/>
<dbReference type="eggNOG" id="KOG2177">
    <property type="taxonomic scope" value="Eukaryota"/>
</dbReference>
<dbReference type="AlphaFoldDB" id="A0A1U8DPG5"/>
<dbReference type="PANTHER" id="PTHR24103">
    <property type="entry name" value="E3 UBIQUITIN-PROTEIN LIGASE TRIM"/>
    <property type="match status" value="1"/>
</dbReference>
<evidence type="ECO:0000313" key="1">
    <source>
        <dbReference type="Proteomes" id="UP000189705"/>
    </source>
</evidence>
<dbReference type="RefSeq" id="XP_014383092.2">
    <property type="nucleotide sequence ID" value="XM_014527606.2"/>
</dbReference>
<keyword evidence="1" id="KW-1185">Reference proteome</keyword>
<protein>
    <submittedName>
        <fullName evidence="2">Tripartite motif-containing protein 10-like</fullName>
    </submittedName>
</protein>
<dbReference type="InParanoid" id="A0A1U8DPG5"/>
<organism evidence="1 2">
    <name type="scientific">Alligator sinensis</name>
    <name type="common">Chinese alligator</name>
    <dbReference type="NCBI Taxonomy" id="38654"/>
    <lineage>
        <taxon>Eukaryota</taxon>
        <taxon>Metazoa</taxon>
        <taxon>Chordata</taxon>
        <taxon>Craniata</taxon>
        <taxon>Vertebrata</taxon>
        <taxon>Euteleostomi</taxon>
        <taxon>Archelosauria</taxon>
        <taxon>Archosauria</taxon>
        <taxon>Crocodylia</taxon>
        <taxon>Alligatoridae</taxon>
        <taxon>Alligatorinae</taxon>
        <taxon>Alligator</taxon>
    </lineage>
</organism>
<dbReference type="InterPro" id="IPR050143">
    <property type="entry name" value="TRIM/RBCC"/>
</dbReference>
<dbReference type="GeneID" id="102374545"/>
<dbReference type="Proteomes" id="UP000189705">
    <property type="component" value="Unplaced"/>
</dbReference>